<dbReference type="GO" id="GO:0010041">
    <property type="term" value="P:response to iron(III) ion"/>
    <property type="evidence" value="ECO:0007669"/>
    <property type="project" value="TreeGrafter"/>
</dbReference>
<comment type="subcellular location">
    <subcellularLocation>
        <location evidence="1">Cell membrane</location>
        <topology evidence="1">Multi-pass membrane protein</topology>
    </subcellularLocation>
</comment>
<feature type="transmembrane region" description="Helical" evidence="8">
    <location>
        <begin position="200"/>
        <end position="220"/>
    </location>
</feature>
<keyword evidence="3" id="KW-0328">Glycosyltransferase</keyword>
<keyword evidence="5 8" id="KW-0812">Transmembrane</keyword>
<keyword evidence="11" id="KW-1185">Reference proteome</keyword>
<keyword evidence="6 8" id="KW-1133">Transmembrane helix</keyword>
<organism evidence="10 11">
    <name type="scientific">Propioniciclava sinopodophylli</name>
    <dbReference type="NCBI Taxonomy" id="1837344"/>
    <lineage>
        <taxon>Bacteria</taxon>
        <taxon>Bacillati</taxon>
        <taxon>Actinomycetota</taxon>
        <taxon>Actinomycetes</taxon>
        <taxon>Propionibacteriales</taxon>
        <taxon>Propionibacteriaceae</taxon>
        <taxon>Propioniciclava</taxon>
    </lineage>
</organism>
<dbReference type="GO" id="GO:0009103">
    <property type="term" value="P:lipopolysaccharide biosynthetic process"/>
    <property type="evidence" value="ECO:0007669"/>
    <property type="project" value="UniProtKB-ARBA"/>
</dbReference>
<dbReference type="PANTHER" id="PTHR33908:SF3">
    <property type="entry name" value="UNDECAPRENYL PHOSPHATE-ALPHA-4-AMINO-4-DEOXY-L-ARABINOSE ARABINOSYL TRANSFERASE"/>
    <property type="match status" value="1"/>
</dbReference>
<dbReference type="InterPro" id="IPR038731">
    <property type="entry name" value="RgtA/B/C-like"/>
</dbReference>
<feature type="transmembrane region" description="Helical" evidence="8">
    <location>
        <begin position="285"/>
        <end position="310"/>
    </location>
</feature>
<dbReference type="GO" id="GO:0016763">
    <property type="term" value="F:pentosyltransferase activity"/>
    <property type="evidence" value="ECO:0007669"/>
    <property type="project" value="TreeGrafter"/>
</dbReference>
<dbReference type="OrthoDB" id="3822314at2"/>
<evidence type="ECO:0000256" key="6">
    <source>
        <dbReference type="ARBA" id="ARBA00022989"/>
    </source>
</evidence>
<evidence type="ECO:0000256" key="1">
    <source>
        <dbReference type="ARBA" id="ARBA00004651"/>
    </source>
</evidence>
<accession>A0A4Q9KC91</accession>
<keyword evidence="2" id="KW-1003">Cell membrane</keyword>
<name>A0A4Q9KC91_9ACTN</name>
<dbReference type="RefSeq" id="WP_131169492.1">
    <property type="nucleotide sequence ID" value="NZ_SDMQ01000014.1"/>
</dbReference>
<feature type="transmembrane region" description="Helical" evidence="8">
    <location>
        <begin position="251"/>
        <end position="273"/>
    </location>
</feature>
<dbReference type="GO" id="GO:0005886">
    <property type="term" value="C:plasma membrane"/>
    <property type="evidence" value="ECO:0007669"/>
    <property type="project" value="UniProtKB-SubCell"/>
</dbReference>
<proteinExistence type="predicted"/>
<protein>
    <recommendedName>
        <fullName evidence="9">Glycosyltransferase RgtA/B/C/D-like domain-containing protein</fullName>
    </recommendedName>
</protein>
<feature type="transmembrane region" description="Helical" evidence="8">
    <location>
        <begin position="340"/>
        <end position="358"/>
    </location>
</feature>
<feature type="transmembrane region" description="Helical" evidence="8">
    <location>
        <begin position="316"/>
        <end position="333"/>
    </location>
</feature>
<dbReference type="Proteomes" id="UP000292373">
    <property type="component" value="Unassembled WGS sequence"/>
</dbReference>
<evidence type="ECO:0000256" key="2">
    <source>
        <dbReference type="ARBA" id="ARBA00022475"/>
    </source>
</evidence>
<evidence type="ECO:0000256" key="7">
    <source>
        <dbReference type="ARBA" id="ARBA00023136"/>
    </source>
</evidence>
<feature type="transmembrane region" description="Helical" evidence="8">
    <location>
        <begin position="164"/>
        <end position="188"/>
    </location>
</feature>
<sequence length="491" mass="53408">MGRRGLVVSLAPVTVAVVALVVTGAGAWIPGLWYDEFVTMTSGQRSWPSLWAMLGHVDAVHGVYYATVKAWGMLFGFSPLAIRFPSVLAVALTALLLVRMGQQLWGLVPGVTAGLVYVLIPRTLWMGPHARSYAIAAFAITLAAFLLVRALTKDRSRDWLLFGLGWGLAISTFIYNALLLPVFLVVGMLGREWQKPPPRLLLSLGGGLIGAAPVLVVAISQRGQIGWIKLLTVRRALSTPYYMFLDGTDTLVGVGGWGALIGLALLLTIASVVRPAQQPTRSLDLRAAGVLTLGWLTVPPLTLVAVGFVLPLYYDHYVAISTPAVALLFAAAIARAGSRVWVACVTVALAAALAWQPWADFRQPNSRTNVLDVVAAVGRVAEAGDHIWFADGADWSTRQLRYGYPSEFARYHDLTLDRDFEEVPDFFGTSLPLPVVEQRLRSVDRVVMIVNQPEQPQPYVETASRMLDEAGLERSAEEVLPGWSVALYRRG</sequence>
<dbReference type="EMBL" id="SDMQ01000014">
    <property type="protein sequence ID" value="TBT83117.1"/>
    <property type="molecule type" value="Genomic_DNA"/>
</dbReference>
<reference evidence="10 11" key="1">
    <citation type="submission" date="2019-01" db="EMBL/GenBank/DDBJ databases">
        <title>Lactibacter flavus gen. nov., sp. nov., a novel bacterium of the family Propionibacteriaceae isolated from raw milk and dairy products.</title>
        <authorList>
            <person name="Huptas C."/>
            <person name="Wenning M."/>
            <person name="Breitenwieser F."/>
            <person name="Doll E."/>
            <person name="Von Neubeck M."/>
            <person name="Busse H.-J."/>
            <person name="Scherer S."/>
        </authorList>
    </citation>
    <scope>NUCLEOTIDE SEQUENCE [LARGE SCALE GENOMIC DNA]</scope>
    <source>
        <strain evidence="10 11">KCTC 33808</strain>
    </source>
</reference>
<evidence type="ECO:0000256" key="5">
    <source>
        <dbReference type="ARBA" id="ARBA00022692"/>
    </source>
</evidence>
<keyword evidence="7 8" id="KW-0472">Membrane</keyword>
<evidence type="ECO:0000259" key="9">
    <source>
        <dbReference type="Pfam" id="PF13231"/>
    </source>
</evidence>
<feature type="transmembrane region" description="Helical" evidence="8">
    <location>
        <begin position="132"/>
        <end position="152"/>
    </location>
</feature>
<evidence type="ECO:0000313" key="11">
    <source>
        <dbReference type="Proteomes" id="UP000292373"/>
    </source>
</evidence>
<evidence type="ECO:0000313" key="10">
    <source>
        <dbReference type="EMBL" id="TBT83117.1"/>
    </source>
</evidence>
<feature type="transmembrane region" description="Helical" evidence="8">
    <location>
        <begin position="80"/>
        <end position="98"/>
    </location>
</feature>
<evidence type="ECO:0000256" key="4">
    <source>
        <dbReference type="ARBA" id="ARBA00022679"/>
    </source>
</evidence>
<comment type="caution">
    <text evidence="10">The sequence shown here is derived from an EMBL/GenBank/DDBJ whole genome shotgun (WGS) entry which is preliminary data.</text>
</comment>
<dbReference type="Pfam" id="PF13231">
    <property type="entry name" value="PMT_2"/>
    <property type="match status" value="1"/>
</dbReference>
<dbReference type="PANTHER" id="PTHR33908">
    <property type="entry name" value="MANNOSYLTRANSFERASE YKCB-RELATED"/>
    <property type="match status" value="1"/>
</dbReference>
<feature type="domain" description="Glycosyltransferase RgtA/B/C/D-like" evidence="9">
    <location>
        <begin position="72"/>
        <end position="216"/>
    </location>
</feature>
<evidence type="ECO:0000256" key="3">
    <source>
        <dbReference type="ARBA" id="ARBA00022676"/>
    </source>
</evidence>
<feature type="transmembrane region" description="Helical" evidence="8">
    <location>
        <begin position="7"/>
        <end position="29"/>
    </location>
</feature>
<feature type="transmembrane region" description="Helical" evidence="8">
    <location>
        <begin position="104"/>
        <end position="120"/>
    </location>
</feature>
<dbReference type="InterPro" id="IPR050297">
    <property type="entry name" value="LipidA_mod_glycosyltrf_83"/>
</dbReference>
<gene>
    <name evidence="10" type="ORF">ET989_12510</name>
</gene>
<evidence type="ECO:0000256" key="8">
    <source>
        <dbReference type="SAM" id="Phobius"/>
    </source>
</evidence>
<keyword evidence="4" id="KW-0808">Transferase</keyword>
<dbReference type="AlphaFoldDB" id="A0A4Q9KC91"/>